<evidence type="ECO:0000256" key="10">
    <source>
        <dbReference type="SAM" id="MobiDB-lite"/>
    </source>
</evidence>
<evidence type="ECO:0000313" key="11">
    <source>
        <dbReference type="EMBL" id="ORB09972.1"/>
    </source>
</evidence>
<comment type="pathway">
    <text evidence="7 9">tRNA modification; N(7)-methylguanine-tRNA biosynthesis.</text>
</comment>
<keyword evidence="3 9" id="KW-0489">Methyltransferase</keyword>
<dbReference type="EMBL" id="MVHT01000006">
    <property type="protein sequence ID" value="ORB09972.1"/>
    <property type="molecule type" value="Genomic_DNA"/>
</dbReference>
<evidence type="ECO:0000256" key="7">
    <source>
        <dbReference type="ARBA" id="ARBA00060552"/>
    </source>
</evidence>
<comment type="function">
    <text evidence="2 9">Catalyzes the formation of N(7)-methylguanine at position 46 (m7G46) in tRNA.</text>
</comment>
<feature type="compositionally biased region" description="Basic and acidic residues" evidence="10">
    <location>
        <begin position="26"/>
        <end position="35"/>
    </location>
</feature>
<proteinExistence type="inferred from homology"/>
<evidence type="ECO:0000256" key="8">
    <source>
        <dbReference type="ARBA" id="ARBA00060767"/>
    </source>
</evidence>
<dbReference type="Gene3D" id="3.40.50.150">
    <property type="entry name" value="Vaccinia Virus protein VP39"/>
    <property type="match status" value="1"/>
</dbReference>
<dbReference type="PROSITE" id="PS51625">
    <property type="entry name" value="SAM_MT_TRMB"/>
    <property type="match status" value="1"/>
</dbReference>
<comment type="caution">
    <text evidence="9">Lacks conserved residue(s) required for the propagation of feature annotation.</text>
</comment>
<keyword evidence="12" id="KW-1185">Reference proteome</keyword>
<keyword evidence="4 9" id="KW-0808">Transferase</keyword>
<feature type="binding site" evidence="9">
    <location>
        <position position="212"/>
    </location>
    <ligand>
        <name>substrate</name>
    </ligand>
</feature>
<sequence>MRHHGQMHARPGVGVCPVPMNSEPTDSEHSNREHSAWGYLPPTSFRARRSALSNAQRETWDRLWPRLGMQAPSHTQAAEPTPREPLDTKTWFGREAPLVLEIGCGSGTSTLAMAQDEPNIDVIAVEIYRRGLAQLLCAIDSAGVENIRLIRGNALDVLQHLIGPESLTGVRVFFPDPWPKARHHKRRLLQPATVALIADRLLPGGVLHAATDHPGYAEHIATVGDAEPRLVRVDPGSEALPISVVRPTTKYESKAHEAGSAVADYVWKKRGQVTQSGDQNAP</sequence>
<feature type="binding site" evidence="9">
    <location>
        <position position="180"/>
    </location>
    <ligand>
        <name>substrate</name>
    </ligand>
</feature>
<accession>A0A1E3S9F4</accession>
<evidence type="ECO:0000313" key="12">
    <source>
        <dbReference type="Proteomes" id="UP000192739"/>
    </source>
</evidence>
<dbReference type="RefSeq" id="WP_069421457.1">
    <property type="nucleotide sequence ID" value="NZ_CBCRZH010000029.1"/>
</dbReference>
<dbReference type="AlphaFoldDB" id="A0A1E3S9F4"/>
<feature type="binding site" evidence="9">
    <location>
        <position position="153"/>
    </location>
    <ligand>
        <name>S-adenosyl-L-methionine</name>
        <dbReference type="ChEBI" id="CHEBI:59789"/>
    </ligand>
</feature>
<organism evidence="11 12">
    <name type="scientific">Mycobacterium intermedium</name>
    <dbReference type="NCBI Taxonomy" id="28445"/>
    <lineage>
        <taxon>Bacteria</taxon>
        <taxon>Bacillati</taxon>
        <taxon>Actinomycetota</taxon>
        <taxon>Actinomycetes</taxon>
        <taxon>Mycobacteriales</taxon>
        <taxon>Mycobacteriaceae</taxon>
        <taxon>Mycobacterium</taxon>
        <taxon>Mycobacterium simiae complex</taxon>
    </lineage>
</organism>
<feature type="binding site" evidence="9">
    <location>
        <position position="126"/>
    </location>
    <ligand>
        <name>S-adenosyl-L-methionine</name>
        <dbReference type="ChEBI" id="CHEBI:59789"/>
    </ligand>
</feature>
<dbReference type="FunFam" id="3.40.50.150:FF:000035">
    <property type="entry name" value="tRNA (guanine-N(7)-)-methyltransferase"/>
    <property type="match status" value="1"/>
</dbReference>
<evidence type="ECO:0000256" key="9">
    <source>
        <dbReference type="HAMAP-Rule" id="MF_01057"/>
    </source>
</evidence>
<feature type="binding site" evidence="9">
    <location>
        <begin position="249"/>
        <end position="252"/>
    </location>
    <ligand>
        <name>substrate</name>
    </ligand>
</feature>
<dbReference type="NCBIfam" id="TIGR00091">
    <property type="entry name" value="tRNA (guanosine(46)-N7)-methyltransferase TrmB"/>
    <property type="match status" value="1"/>
</dbReference>
<dbReference type="EC" id="2.1.1.33" evidence="9"/>
<evidence type="ECO:0000256" key="1">
    <source>
        <dbReference type="ARBA" id="ARBA00000142"/>
    </source>
</evidence>
<evidence type="ECO:0000256" key="2">
    <source>
        <dbReference type="ARBA" id="ARBA00003015"/>
    </source>
</evidence>
<dbReference type="SUPFAM" id="SSF53335">
    <property type="entry name" value="S-adenosyl-L-methionine-dependent methyltransferases"/>
    <property type="match status" value="1"/>
</dbReference>
<evidence type="ECO:0000256" key="3">
    <source>
        <dbReference type="ARBA" id="ARBA00022603"/>
    </source>
</evidence>
<dbReference type="Pfam" id="PF02390">
    <property type="entry name" value="Methyltransf_4"/>
    <property type="match status" value="1"/>
</dbReference>
<name>A0A1E3S9F4_MYCIE</name>
<comment type="similarity">
    <text evidence="8 9">Belongs to the class I-like SAM-binding methyltransferase superfamily. TrmB family.</text>
</comment>
<gene>
    <name evidence="9" type="primary">trmB</name>
    <name evidence="11" type="ORF">BST27_03515</name>
</gene>
<keyword evidence="6 9" id="KW-0819">tRNA processing</keyword>
<comment type="catalytic activity">
    <reaction evidence="1 9">
        <text>guanosine(46) in tRNA + S-adenosyl-L-methionine = N(7)-methylguanosine(46) in tRNA + S-adenosyl-L-homocysteine</text>
        <dbReference type="Rhea" id="RHEA:42708"/>
        <dbReference type="Rhea" id="RHEA-COMP:10188"/>
        <dbReference type="Rhea" id="RHEA-COMP:10189"/>
        <dbReference type="ChEBI" id="CHEBI:57856"/>
        <dbReference type="ChEBI" id="CHEBI:59789"/>
        <dbReference type="ChEBI" id="CHEBI:74269"/>
        <dbReference type="ChEBI" id="CHEBI:74480"/>
        <dbReference type="EC" id="2.1.1.33"/>
    </reaction>
</comment>
<dbReference type="OrthoDB" id="9802090at2"/>
<dbReference type="Proteomes" id="UP000192739">
    <property type="component" value="Unassembled WGS sequence"/>
</dbReference>
<dbReference type="PANTHER" id="PTHR23417">
    <property type="entry name" value="3-DEOXY-D-MANNO-OCTULOSONIC-ACID TRANSFERASE/TRNA GUANINE-N 7 - -METHYLTRANSFERASE"/>
    <property type="match status" value="1"/>
</dbReference>
<dbReference type="InterPro" id="IPR029063">
    <property type="entry name" value="SAM-dependent_MTases_sf"/>
</dbReference>
<feature type="region of interest" description="Disordered" evidence="10">
    <location>
        <begin position="1"/>
        <end position="39"/>
    </location>
</feature>
<evidence type="ECO:0000256" key="6">
    <source>
        <dbReference type="ARBA" id="ARBA00022694"/>
    </source>
</evidence>
<dbReference type="GO" id="GO:0043527">
    <property type="term" value="C:tRNA methyltransferase complex"/>
    <property type="evidence" value="ECO:0007669"/>
    <property type="project" value="TreeGrafter"/>
</dbReference>
<keyword evidence="5 9" id="KW-0949">S-adenosyl-L-methionine</keyword>
<dbReference type="STRING" id="28445.BHQ20_22915"/>
<dbReference type="InterPro" id="IPR003358">
    <property type="entry name" value="tRNA_(Gua-N-7)_MeTrfase_Trmb"/>
</dbReference>
<reference evidence="11 12" key="1">
    <citation type="submission" date="2017-02" db="EMBL/GenBank/DDBJ databases">
        <title>The new phylogeny of genus Mycobacterium.</title>
        <authorList>
            <person name="Tortoli E."/>
            <person name="Trovato A."/>
            <person name="Cirillo D.M."/>
        </authorList>
    </citation>
    <scope>NUCLEOTIDE SEQUENCE [LARGE SCALE GENOMIC DNA]</scope>
    <source>
        <strain evidence="11 12">DSM 44049</strain>
    </source>
</reference>
<dbReference type="PANTHER" id="PTHR23417:SF14">
    <property type="entry name" value="PENTACOTRIPEPTIDE-REPEAT REGION OF PRORP DOMAIN-CONTAINING PROTEIN"/>
    <property type="match status" value="1"/>
</dbReference>
<dbReference type="GO" id="GO:0008176">
    <property type="term" value="F:tRNA (guanine(46)-N7)-methyltransferase activity"/>
    <property type="evidence" value="ECO:0007669"/>
    <property type="project" value="UniProtKB-UniRule"/>
</dbReference>
<dbReference type="InterPro" id="IPR055361">
    <property type="entry name" value="tRNA_methyltr_TrmB_bact"/>
</dbReference>
<dbReference type="UniPathway" id="UPA00989"/>
<evidence type="ECO:0000256" key="4">
    <source>
        <dbReference type="ARBA" id="ARBA00022679"/>
    </source>
</evidence>
<feature type="binding site" evidence="9">
    <location>
        <position position="101"/>
    </location>
    <ligand>
        <name>S-adenosyl-L-methionine</name>
        <dbReference type="ChEBI" id="CHEBI:59789"/>
    </ligand>
</feature>
<comment type="caution">
    <text evidence="11">The sequence shown here is derived from an EMBL/GenBank/DDBJ whole genome shotgun (WGS) entry which is preliminary data.</text>
</comment>
<protein>
    <recommendedName>
        <fullName evidence="9">tRNA (guanine-N(7)-)-methyltransferase</fullName>
        <ecNumber evidence="9">2.1.1.33</ecNumber>
    </recommendedName>
    <alternativeName>
        <fullName evidence="9">tRNA (guanine(46)-N(7))-methyltransferase</fullName>
    </alternativeName>
    <alternativeName>
        <fullName evidence="9">tRNA(m7G46)-methyltransferase</fullName>
    </alternativeName>
</protein>
<dbReference type="CDD" id="cd02440">
    <property type="entry name" value="AdoMet_MTases"/>
    <property type="match status" value="1"/>
</dbReference>
<feature type="binding site" evidence="9">
    <location>
        <position position="176"/>
    </location>
    <ligand>
        <name>S-adenosyl-L-methionine</name>
        <dbReference type="ChEBI" id="CHEBI:59789"/>
    </ligand>
</feature>
<evidence type="ECO:0000256" key="5">
    <source>
        <dbReference type="ARBA" id="ARBA00022691"/>
    </source>
</evidence>
<dbReference type="HAMAP" id="MF_01057">
    <property type="entry name" value="tRNA_methyltr_TrmB"/>
    <property type="match status" value="1"/>
</dbReference>